<dbReference type="InParanoid" id="A0A0C3C3Z7"/>
<evidence type="ECO:0000313" key="2">
    <source>
        <dbReference type="Proteomes" id="UP000054166"/>
    </source>
</evidence>
<reference evidence="1 2" key="1">
    <citation type="submission" date="2014-04" db="EMBL/GenBank/DDBJ databases">
        <authorList>
            <consortium name="DOE Joint Genome Institute"/>
            <person name="Kuo A."/>
            <person name="Tarkka M."/>
            <person name="Buscot F."/>
            <person name="Kohler A."/>
            <person name="Nagy L.G."/>
            <person name="Floudas D."/>
            <person name="Copeland A."/>
            <person name="Barry K.W."/>
            <person name="Cichocki N."/>
            <person name="Veneault-Fourrey C."/>
            <person name="LaButti K."/>
            <person name="Lindquist E.A."/>
            <person name="Lipzen A."/>
            <person name="Lundell T."/>
            <person name="Morin E."/>
            <person name="Murat C."/>
            <person name="Sun H."/>
            <person name="Tunlid A."/>
            <person name="Henrissat B."/>
            <person name="Grigoriev I.V."/>
            <person name="Hibbett D.S."/>
            <person name="Martin F."/>
            <person name="Nordberg H.P."/>
            <person name="Cantor M.N."/>
            <person name="Hua S.X."/>
        </authorList>
    </citation>
    <scope>NUCLEOTIDE SEQUENCE [LARGE SCALE GENOMIC DNA]</scope>
    <source>
        <strain evidence="1 2">F 1598</strain>
    </source>
</reference>
<dbReference type="HOGENOM" id="CLU_1205168_0_0_1"/>
<keyword evidence="2" id="KW-1185">Reference proteome</keyword>
<gene>
    <name evidence="1" type="ORF">PILCRDRAFT_6595</name>
</gene>
<evidence type="ECO:0000313" key="1">
    <source>
        <dbReference type="EMBL" id="KIM84352.1"/>
    </source>
</evidence>
<reference evidence="2" key="2">
    <citation type="submission" date="2015-01" db="EMBL/GenBank/DDBJ databases">
        <title>Evolutionary Origins and Diversification of the Mycorrhizal Mutualists.</title>
        <authorList>
            <consortium name="DOE Joint Genome Institute"/>
            <consortium name="Mycorrhizal Genomics Consortium"/>
            <person name="Kohler A."/>
            <person name="Kuo A."/>
            <person name="Nagy L.G."/>
            <person name="Floudas D."/>
            <person name="Copeland A."/>
            <person name="Barry K.W."/>
            <person name="Cichocki N."/>
            <person name="Veneault-Fourrey C."/>
            <person name="LaButti K."/>
            <person name="Lindquist E.A."/>
            <person name="Lipzen A."/>
            <person name="Lundell T."/>
            <person name="Morin E."/>
            <person name="Murat C."/>
            <person name="Riley R."/>
            <person name="Ohm R."/>
            <person name="Sun H."/>
            <person name="Tunlid A."/>
            <person name="Henrissat B."/>
            <person name="Grigoriev I.V."/>
            <person name="Hibbett D.S."/>
            <person name="Martin F."/>
        </authorList>
    </citation>
    <scope>NUCLEOTIDE SEQUENCE [LARGE SCALE GENOMIC DNA]</scope>
    <source>
        <strain evidence="2">F 1598</strain>
    </source>
</reference>
<proteinExistence type="predicted"/>
<sequence length="230" mass="25359">MSCIVDSPSSSFNLAAQSPTLVDNRPNSQAFASQDLEAVPPIPLHVTPNGFSSSSSIHFSPPSAGSNTVEKVQAARGSFHQIEMWYEEDSIPGHPAVVSIIKEMRGAAKAYLEAIKLSVKVAGHGITFVANAVSLCERFSWHSGTDIQLFIDEMRKVACLAHDDAKNTFEAFGTVRHTLLQVMHRIPSQIVQIEEKQNPVLSWLIETDVSFLYCTSWGRNQNRKRGMCMV</sequence>
<dbReference type="EMBL" id="KN832988">
    <property type="protein sequence ID" value="KIM84352.1"/>
    <property type="molecule type" value="Genomic_DNA"/>
</dbReference>
<dbReference type="Proteomes" id="UP000054166">
    <property type="component" value="Unassembled WGS sequence"/>
</dbReference>
<protein>
    <submittedName>
        <fullName evidence="1">Uncharacterized protein</fullName>
    </submittedName>
</protein>
<dbReference type="AlphaFoldDB" id="A0A0C3C3Z7"/>
<organism evidence="1 2">
    <name type="scientific">Piloderma croceum (strain F 1598)</name>
    <dbReference type="NCBI Taxonomy" id="765440"/>
    <lineage>
        <taxon>Eukaryota</taxon>
        <taxon>Fungi</taxon>
        <taxon>Dikarya</taxon>
        <taxon>Basidiomycota</taxon>
        <taxon>Agaricomycotina</taxon>
        <taxon>Agaricomycetes</taxon>
        <taxon>Agaricomycetidae</taxon>
        <taxon>Atheliales</taxon>
        <taxon>Atheliaceae</taxon>
        <taxon>Piloderma</taxon>
    </lineage>
</organism>
<name>A0A0C3C3Z7_PILCF</name>
<accession>A0A0C3C3Z7</accession>